<evidence type="ECO:0000313" key="2">
    <source>
        <dbReference type="Proteomes" id="UP001163882"/>
    </source>
</evidence>
<dbReference type="SUPFAM" id="SSF102400">
    <property type="entry name" value="DNA polymerase III chi subunit"/>
    <property type="match status" value="1"/>
</dbReference>
<dbReference type="Proteomes" id="UP001163882">
    <property type="component" value="Chromosome"/>
</dbReference>
<accession>A0ABY6IL23</accession>
<dbReference type="Gene3D" id="3.40.50.10110">
    <property type="entry name" value="DNA polymerase III subunit chi"/>
    <property type="match status" value="1"/>
</dbReference>
<gene>
    <name evidence="1" type="ORF">OF122_13330</name>
</gene>
<dbReference type="EC" id="2.7.7.7" evidence="1"/>
<dbReference type="InterPro" id="IPR036768">
    <property type="entry name" value="PolIII_chi_sf"/>
</dbReference>
<dbReference type="PANTHER" id="PTHR38767:SF1">
    <property type="entry name" value="DNA POLYMERASE III SUBUNIT CHI"/>
    <property type="match status" value="1"/>
</dbReference>
<dbReference type="InterPro" id="IPR007459">
    <property type="entry name" value="DNA_pol3_chi"/>
</dbReference>
<dbReference type="Pfam" id="PF04364">
    <property type="entry name" value="DNA_pol3_chi"/>
    <property type="match status" value="1"/>
</dbReference>
<dbReference type="EMBL" id="CP107716">
    <property type="protein sequence ID" value="UYQ71039.1"/>
    <property type="molecule type" value="Genomic_DNA"/>
</dbReference>
<dbReference type="RefSeq" id="WP_264224703.1">
    <property type="nucleotide sequence ID" value="NZ_CP107716.1"/>
</dbReference>
<keyword evidence="1" id="KW-0808">Transferase</keyword>
<dbReference type="PANTHER" id="PTHR38767">
    <property type="entry name" value="DNA POLYMERASE III SUBUNIT CHI"/>
    <property type="match status" value="1"/>
</dbReference>
<proteinExistence type="predicted"/>
<keyword evidence="1" id="KW-0548">Nucleotidyltransferase</keyword>
<reference evidence="1" key="1">
    <citation type="submission" date="2022-10" db="EMBL/GenBank/DDBJ databases">
        <title>YIM 151497 complete genome.</title>
        <authorList>
            <person name="Chen X."/>
        </authorList>
    </citation>
    <scope>NUCLEOTIDE SEQUENCE</scope>
    <source>
        <strain evidence="1">YIM 151497</strain>
    </source>
</reference>
<name>A0ABY6IL23_9HYPH</name>
<organism evidence="1 2">
    <name type="scientific">Pelagibacterium flavum</name>
    <dbReference type="NCBI Taxonomy" id="2984530"/>
    <lineage>
        <taxon>Bacteria</taxon>
        <taxon>Pseudomonadati</taxon>
        <taxon>Pseudomonadota</taxon>
        <taxon>Alphaproteobacteria</taxon>
        <taxon>Hyphomicrobiales</taxon>
        <taxon>Devosiaceae</taxon>
        <taxon>Pelagibacterium</taxon>
    </lineage>
</organism>
<dbReference type="GO" id="GO:0003887">
    <property type="term" value="F:DNA-directed DNA polymerase activity"/>
    <property type="evidence" value="ECO:0007669"/>
    <property type="project" value="UniProtKB-EC"/>
</dbReference>
<evidence type="ECO:0000313" key="1">
    <source>
        <dbReference type="EMBL" id="UYQ71039.1"/>
    </source>
</evidence>
<dbReference type="NCBIfam" id="NF004347">
    <property type="entry name" value="PRK05728.1-4"/>
    <property type="match status" value="1"/>
</dbReference>
<protein>
    <submittedName>
        <fullName evidence="1">DNA polymerase III subunit chi</fullName>
        <ecNumber evidence="1">2.7.7.7</ecNumber>
    </submittedName>
</protein>
<keyword evidence="2" id="KW-1185">Reference proteome</keyword>
<sequence length="149" mass="17071">MTDLLFYHLETRPLESVLPMLLEKTMERGWRAVVEVGSAERLETIDSALWTYSDDSFLPHAVARGEEADALQPVLLTGGDENPNGAAIRFFVDRATPRQLEGYERLVYIFNGHDPDAVTEARQVWRTLKPVYDLTYWQQDGEGRWSKKA</sequence>